<reference evidence="1" key="1">
    <citation type="submission" date="2020-05" db="EMBL/GenBank/DDBJ databases">
        <authorList>
            <person name="Chiriac C."/>
            <person name="Salcher M."/>
            <person name="Ghai R."/>
            <person name="Kavagutti S V."/>
        </authorList>
    </citation>
    <scope>NUCLEOTIDE SEQUENCE</scope>
</reference>
<sequence>MSMEFDFTEPDHFCTGTVGPKGQRVFYLQAREAGEIVSLKLEKQQITALADYLERLLEDLPEMRAPRGAAPNLLEPVQPAFAVGGLGVIYNERADRIILVAEELVTTDDDQDDLTVAPDPDESPAEARFHLSRPQVLSFIEQARLIVAAGRPPCPYCGRPLDPVSGFCPCVN</sequence>
<dbReference type="NCBIfam" id="TIGR03847">
    <property type="entry name" value="conserved hypothetical protein"/>
    <property type="match status" value="1"/>
</dbReference>
<dbReference type="EMBL" id="CAEZYR010000003">
    <property type="protein sequence ID" value="CAB4726280.1"/>
    <property type="molecule type" value="Genomic_DNA"/>
</dbReference>
<evidence type="ECO:0000313" key="3">
    <source>
        <dbReference type="EMBL" id="CAB4911444.1"/>
    </source>
</evidence>
<gene>
    <name evidence="1" type="ORF">UFOPK2754_00163</name>
    <name evidence="2" type="ORF">UFOPK3139_00477</name>
    <name evidence="3" type="ORF">UFOPK3543_01532</name>
    <name evidence="4" type="ORF">UFOPK3967_00479</name>
</gene>
<evidence type="ECO:0000313" key="4">
    <source>
        <dbReference type="EMBL" id="CAB4983016.1"/>
    </source>
</evidence>
<evidence type="ECO:0000313" key="2">
    <source>
        <dbReference type="EMBL" id="CAB4817591.1"/>
    </source>
</evidence>
<dbReference type="InterPro" id="IPR021441">
    <property type="entry name" value="DUF3090"/>
</dbReference>
<dbReference type="AlphaFoldDB" id="A0A6J6RUH2"/>
<dbReference type="EMBL" id="CAFABA010000012">
    <property type="protein sequence ID" value="CAB4817591.1"/>
    <property type="molecule type" value="Genomic_DNA"/>
</dbReference>
<proteinExistence type="predicted"/>
<dbReference type="Pfam" id="PF11290">
    <property type="entry name" value="DUF3090"/>
    <property type="match status" value="1"/>
</dbReference>
<evidence type="ECO:0000313" key="1">
    <source>
        <dbReference type="EMBL" id="CAB4726280.1"/>
    </source>
</evidence>
<dbReference type="EMBL" id="CAFBMH010000053">
    <property type="protein sequence ID" value="CAB4911444.1"/>
    <property type="molecule type" value="Genomic_DNA"/>
</dbReference>
<accession>A0A6J6RUH2</accession>
<organism evidence="1">
    <name type="scientific">freshwater metagenome</name>
    <dbReference type="NCBI Taxonomy" id="449393"/>
    <lineage>
        <taxon>unclassified sequences</taxon>
        <taxon>metagenomes</taxon>
        <taxon>ecological metagenomes</taxon>
    </lineage>
</organism>
<name>A0A6J6RUH2_9ZZZZ</name>
<dbReference type="EMBL" id="CAFBOS010000019">
    <property type="protein sequence ID" value="CAB4983016.1"/>
    <property type="molecule type" value="Genomic_DNA"/>
</dbReference>
<protein>
    <submittedName>
        <fullName evidence="1">Unannotated protein</fullName>
    </submittedName>
</protein>